<dbReference type="EMBL" id="JAGGKP010000003">
    <property type="protein sequence ID" value="MBP1936986.1"/>
    <property type="molecule type" value="Genomic_DNA"/>
</dbReference>
<feature type="transmembrane region" description="Helical" evidence="1">
    <location>
        <begin position="123"/>
        <end position="142"/>
    </location>
</feature>
<feature type="transmembrane region" description="Helical" evidence="1">
    <location>
        <begin position="25"/>
        <end position="47"/>
    </location>
</feature>
<protein>
    <submittedName>
        <fullName evidence="2">ABC-2 type transport system permease protein</fullName>
    </submittedName>
</protein>
<keyword evidence="1" id="KW-0812">Transmembrane</keyword>
<feature type="transmembrane region" description="Helical" evidence="1">
    <location>
        <begin position="205"/>
        <end position="223"/>
    </location>
</feature>
<evidence type="ECO:0000313" key="2">
    <source>
        <dbReference type="EMBL" id="MBP1936986.1"/>
    </source>
</evidence>
<dbReference type="InterPro" id="IPR010390">
    <property type="entry name" value="ABC-2_transporter-like"/>
</dbReference>
<accession>A0ABS4H3C5</accession>
<keyword evidence="1" id="KW-1133">Transmembrane helix</keyword>
<feature type="transmembrane region" description="Helical" evidence="1">
    <location>
        <begin position="149"/>
        <end position="176"/>
    </location>
</feature>
<dbReference type="PANTHER" id="PTHR36833">
    <property type="entry name" value="SLR0610 PROTEIN-RELATED"/>
    <property type="match status" value="1"/>
</dbReference>
<dbReference type="PANTHER" id="PTHR36833:SF1">
    <property type="entry name" value="INTEGRAL MEMBRANE TRANSPORT PROTEIN"/>
    <property type="match status" value="1"/>
</dbReference>
<evidence type="ECO:0000256" key="1">
    <source>
        <dbReference type="SAM" id="Phobius"/>
    </source>
</evidence>
<evidence type="ECO:0000313" key="3">
    <source>
        <dbReference type="Proteomes" id="UP001519273"/>
    </source>
</evidence>
<reference evidence="2 3" key="1">
    <citation type="submission" date="2021-03" db="EMBL/GenBank/DDBJ databases">
        <title>Genomic Encyclopedia of Type Strains, Phase IV (KMG-IV): sequencing the most valuable type-strain genomes for metagenomic binning, comparative biology and taxonomic classification.</title>
        <authorList>
            <person name="Goeker M."/>
        </authorList>
    </citation>
    <scope>NUCLEOTIDE SEQUENCE [LARGE SCALE GENOMIC DNA]</scope>
    <source>
        <strain evidence="2 3">DSM 23491</strain>
    </source>
</reference>
<keyword evidence="1" id="KW-0472">Membrane</keyword>
<feature type="transmembrane region" description="Helical" evidence="1">
    <location>
        <begin position="235"/>
        <end position="256"/>
    </location>
</feature>
<name>A0ABS4H3C5_9BACL</name>
<gene>
    <name evidence="2" type="ORF">J2Z20_001868</name>
</gene>
<dbReference type="Proteomes" id="UP001519273">
    <property type="component" value="Unassembled WGS sequence"/>
</dbReference>
<dbReference type="Pfam" id="PF06182">
    <property type="entry name" value="ABC2_membrane_6"/>
    <property type="match status" value="1"/>
</dbReference>
<organism evidence="2 3">
    <name type="scientific">Paenibacillus sediminis</name>
    <dbReference type="NCBI Taxonomy" id="664909"/>
    <lineage>
        <taxon>Bacteria</taxon>
        <taxon>Bacillati</taxon>
        <taxon>Bacillota</taxon>
        <taxon>Bacilli</taxon>
        <taxon>Bacillales</taxon>
        <taxon>Paenibacillaceae</taxon>
        <taxon>Paenibacillus</taxon>
    </lineage>
</organism>
<keyword evidence="3" id="KW-1185">Reference proteome</keyword>
<sequence length="266" mass="30776">MKSMVRYMKLYWHFFAAQVKVMTEYWVDFIIGFMSVFFIQFTSVYFIKVVFDHIDVLNGWTFYEILFIYGIASTGRSIHQIFFDNLWLVGRDYIRTGNFDRLLIRPLNPLFHLIADKVQQDGVGNLVLGTILLGISMNHLAFDWGFWDIVLLIVMVISSGLIYSGINLFFVTFSFWMVDSFPLMQTAFNVSQFARYPLTIYSKPIRIILTWVVPYGFTSFYPATLFTGHKNYTTLALITPAVAAIICVIAYGFWIIGLRAYTSTGN</sequence>
<comment type="caution">
    <text evidence="2">The sequence shown here is derived from an EMBL/GenBank/DDBJ whole genome shotgun (WGS) entry which is preliminary data.</text>
</comment>
<proteinExistence type="predicted"/>